<dbReference type="OrthoDB" id="9962033at2"/>
<evidence type="ECO:0000313" key="2">
    <source>
        <dbReference type="Proteomes" id="UP000014540"/>
    </source>
</evidence>
<organism evidence="1 2">
    <name type="scientific">Leptospira fainei serovar Hurstbridge str. BUT 6</name>
    <dbReference type="NCBI Taxonomy" id="1193011"/>
    <lineage>
        <taxon>Bacteria</taxon>
        <taxon>Pseudomonadati</taxon>
        <taxon>Spirochaetota</taxon>
        <taxon>Spirochaetia</taxon>
        <taxon>Leptospirales</taxon>
        <taxon>Leptospiraceae</taxon>
        <taxon>Leptospira</taxon>
    </lineage>
</organism>
<dbReference type="AlphaFoldDB" id="S3V069"/>
<keyword evidence="2" id="KW-1185">Reference proteome</keyword>
<comment type="caution">
    <text evidence="1">The sequence shown here is derived from an EMBL/GenBank/DDBJ whole genome shotgun (WGS) entry which is preliminary data.</text>
</comment>
<gene>
    <name evidence="1" type="ORF">LEP1GSC058_0296</name>
</gene>
<dbReference type="RefSeq" id="WP_016548149.1">
    <property type="nucleotide sequence ID" value="NZ_AKWZ02000002.1"/>
</dbReference>
<dbReference type="EMBL" id="AKWZ02000002">
    <property type="protein sequence ID" value="EPG76041.1"/>
    <property type="molecule type" value="Genomic_DNA"/>
</dbReference>
<protein>
    <submittedName>
        <fullName evidence="1">Uncharacterized protein</fullName>
    </submittedName>
</protein>
<reference evidence="1" key="1">
    <citation type="submission" date="2013-04" db="EMBL/GenBank/DDBJ databases">
        <authorList>
            <person name="Harkins D.M."/>
            <person name="Durkin A.S."/>
            <person name="Selengut J.D."/>
            <person name="Sanka R."/>
            <person name="DePew J."/>
            <person name="Purushe J."/>
            <person name="Ahmed A."/>
            <person name="van der Linden H."/>
            <person name="Goris M.G.A."/>
            <person name="Hartskeerl R.A."/>
            <person name="Vinetz J.M."/>
            <person name="Sutton G.G."/>
            <person name="Nelson W.C."/>
            <person name="Fouts D.E."/>
        </authorList>
    </citation>
    <scope>NUCLEOTIDE SEQUENCE [LARGE SCALE GENOMIC DNA]</scope>
    <source>
        <strain evidence="1">BUT 6</strain>
    </source>
</reference>
<name>S3V069_9LEPT</name>
<dbReference type="Proteomes" id="UP000014540">
    <property type="component" value="Unassembled WGS sequence"/>
</dbReference>
<proteinExistence type="predicted"/>
<accession>S3V069</accession>
<sequence>MGFIIKPIVLLLLACINISCKEKTPYEKYYSDNFIISDAKELNTAFAFTGGGNIISYAHQSGKFKQTYLQSCLYIDPYKKILTFSFAKIPGTFNLKIINYIDDNLYIANDQKEVIEIKLDKPQGYAFKIFDINSGRRLGMGAPATKTLQECKESYEDALDVEGNYSVPRGPTD</sequence>
<evidence type="ECO:0000313" key="1">
    <source>
        <dbReference type="EMBL" id="EPG76041.1"/>
    </source>
</evidence>